<keyword evidence="3" id="KW-0472">Membrane</keyword>
<keyword evidence="5" id="KW-1185">Reference proteome</keyword>
<feature type="region of interest" description="Disordered" evidence="2">
    <location>
        <begin position="232"/>
        <end position="253"/>
    </location>
</feature>
<feature type="compositionally biased region" description="Basic and acidic residues" evidence="2">
    <location>
        <begin position="244"/>
        <end position="253"/>
    </location>
</feature>
<evidence type="ECO:0000256" key="2">
    <source>
        <dbReference type="SAM" id="MobiDB-lite"/>
    </source>
</evidence>
<dbReference type="GO" id="GO:0005044">
    <property type="term" value="F:scavenger receptor activity"/>
    <property type="evidence" value="ECO:0007669"/>
    <property type="project" value="InterPro"/>
</dbReference>
<evidence type="ECO:0000313" key="4">
    <source>
        <dbReference type="EMBL" id="KAK3752426.1"/>
    </source>
</evidence>
<comment type="caution">
    <text evidence="4">The sequence shown here is derived from an EMBL/GenBank/DDBJ whole genome shotgun (WGS) entry which is preliminary data.</text>
</comment>
<sequence>MILYNGVTSINTSQNVCQIGNYGPNCEYLCSFGCPTPYCDKITGNCRVGVNICALGHHGAKCERCPIGTHGHVCSERCSPYCGGSNKDCEVRSGICLFGCVDGYYMPDCSIVCPVYTYGQRCLKSCSLNCAGPNGTCNNINGTCDSGCISGYQEPLCDTKCTGNTYGAGYEGDKCDREQMIWKKYGEVYIPLAIVSSVVFFLFILSLLLSPVSDSFSFPERNDAEFAGMVAPLSDLPSPEETSLEERAPSSGT</sequence>
<name>A0AAE0YNU3_9GAST</name>
<evidence type="ECO:0000313" key="5">
    <source>
        <dbReference type="Proteomes" id="UP001283361"/>
    </source>
</evidence>
<keyword evidence="1" id="KW-0245">EGF-like domain</keyword>
<accession>A0AAE0YNU3</accession>
<protein>
    <submittedName>
        <fullName evidence="4">Uncharacterized protein</fullName>
    </submittedName>
</protein>
<dbReference type="Gene3D" id="2.170.300.10">
    <property type="entry name" value="Tie2 ligand-binding domain superfamily"/>
    <property type="match status" value="1"/>
</dbReference>
<proteinExistence type="predicted"/>
<organism evidence="4 5">
    <name type="scientific">Elysia crispata</name>
    <name type="common">lettuce slug</name>
    <dbReference type="NCBI Taxonomy" id="231223"/>
    <lineage>
        <taxon>Eukaryota</taxon>
        <taxon>Metazoa</taxon>
        <taxon>Spiralia</taxon>
        <taxon>Lophotrochozoa</taxon>
        <taxon>Mollusca</taxon>
        <taxon>Gastropoda</taxon>
        <taxon>Heterobranchia</taxon>
        <taxon>Euthyneura</taxon>
        <taxon>Panpulmonata</taxon>
        <taxon>Sacoglossa</taxon>
        <taxon>Placobranchoidea</taxon>
        <taxon>Plakobranchidae</taxon>
        <taxon>Elysia</taxon>
    </lineage>
</organism>
<keyword evidence="3" id="KW-1133">Transmembrane helix</keyword>
<evidence type="ECO:0000256" key="3">
    <source>
        <dbReference type="SAM" id="Phobius"/>
    </source>
</evidence>
<feature type="transmembrane region" description="Helical" evidence="3">
    <location>
        <begin position="188"/>
        <end position="209"/>
    </location>
</feature>
<keyword evidence="3" id="KW-0812">Transmembrane</keyword>
<dbReference type="InterPro" id="IPR042635">
    <property type="entry name" value="MEGF10/SREC1/2-like"/>
</dbReference>
<evidence type="ECO:0000256" key="1">
    <source>
        <dbReference type="ARBA" id="ARBA00022536"/>
    </source>
</evidence>
<dbReference type="EMBL" id="JAWDGP010005766">
    <property type="protein sequence ID" value="KAK3752426.1"/>
    <property type="molecule type" value="Genomic_DNA"/>
</dbReference>
<gene>
    <name evidence="4" type="ORF">RRG08_048931</name>
</gene>
<reference evidence="4" key="1">
    <citation type="journal article" date="2023" name="G3 (Bethesda)">
        <title>A reference genome for the long-term kleptoplast-retaining sea slug Elysia crispata morphotype clarki.</title>
        <authorList>
            <person name="Eastman K.E."/>
            <person name="Pendleton A.L."/>
            <person name="Shaikh M.A."/>
            <person name="Suttiyut T."/>
            <person name="Ogas R."/>
            <person name="Tomko P."/>
            <person name="Gavelis G."/>
            <person name="Widhalm J.R."/>
            <person name="Wisecaver J.H."/>
        </authorList>
    </citation>
    <scope>NUCLEOTIDE SEQUENCE</scope>
    <source>
        <strain evidence="4">ECLA1</strain>
    </source>
</reference>
<dbReference type="AlphaFoldDB" id="A0AAE0YNU3"/>
<dbReference type="PANTHER" id="PTHR24043">
    <property type="entry name" value="SCAVENGER RECEPTOR CLASS F"/>
    <property type="match status" value="1"/>
</dbReference>
<dbReference type="Proteomes" id="UP001283361">
    <property type="component" value="Unassembled WGS sequence"/>
</dbReference>